<keyword evidence="1" id="KW-0808">Transferase</keyword>
<evidence type="ECO:0000256" key="2">
    <source>
        <dbReference type="ARBA" id="ARBA00023315"/>
    </source>
</evidence>
<accession>A0A919U4F4</accession>
<dbReference type="AlphaFoldDB" id="A0A919U4F4"/>
<protein>
    <submittedName>
        <fullName evidence="4">1-acyl-sn-glycerol-3-phosphate acyltransferase</fullName>
    </submittedName>
</protein>
<dbReference type="InterPro" id="IPR002123">
    <property type="entry name" value="Plipid/glycerol_acylTrfase"/>
</dbReference>
<dbReference type="PANTHER" id="PTHR10434">
    <property type="entry name" value="1-ACYL-SN-GLYCEROL-3-PHOSPHATE ACYLTRANSFERASE"/>
    <property type="match status" value="1"/>
</dbReference>
<dbReference type="CDD" id="cd07989">
    <property type="entry name" value="LPLAT_AGPAT-like"/>
    <property type="match status" value="1"/>
</dbReference>
<dbReference type="GO" id="GO:0006654">
    <property type="term" value="P:phosphatidic acid biosynthetic process"/>
    <property type="evidence" value="ECO:0007669"/>
    <property type="project" value="TreeGrafter"/>
</dbReference>
<dbReference type="GO" id="GO:0005886">
    <property type="term" value="C:plasma membrane"/>
    <property type="evidence" value="ECO:0007669"/>
    <property type="project" value="TreeGrafter"/>
</dbReference>
<keyword evidence="2 4" id="KW-0012">Acyltransferase</keyword>
<reference evidence="4" key="1">
    <citation type="submission" date="2021-01" db="EMBL/GenBank/DDBJ databases">
        <title>Whole genome shotgun sequence of Cellulomonas chitinilytica NBRC 110799.</title>
        <authorList>
            <person name="Komaki H."/>
            <person name="Tamura T."/>
        </authorList>
    </citation>
    <scope>NUCLEOTIDE SEQUENCE</scope>
    <source>
        <strain evidence="4">NBRC 110799</strain>
    </source>
</reference>
<evidence type="ECO:0000313" key="4">
    <source>
        <dbReference type="EMBL" id="GIG23392.1"/>
    </source>
</evidence>
<evidence type="ECO:0000256" key="1">
    <source>
        <dbReference type="ARBA" id="ARBA00022679"/>
    </source>
</evidence>
<name>A0A919U4F4_9CELL</name>
<proteinExistence type="predicted"/>
<dbReference type="Pfam" id="PF01553">
    <property type="entry name" value="Acyltransferase"/>
    <property type="match status" value="1"/>
</dbReference>
<evidence type="ECO:0000313" key="5">
    <source>
        <dbReference type="Proteomes" id="UP000632740"/>
    </source>
</evidence>
<dbReference type="SUPFAM" id="SSF69593">
    <property type="entry name" value="Glycerol-3-phosphate (1)-acyltransferase"/>
    <property type="match status" value="1"/>
</dbReference>
<dbReference type="PANTHER" id="PTHR10434:SF11">
    <property type="entry name" value="1-ACYL-SN-GLYCEROL-3-PHOSPHATE ACYLTRANSFERASE"/>
    <property type="match status" value="1"/>
</dbReference>
<evidence type="ECO:0000259" key="3">
    <source>
        <dbReference type="SMART" id="SM00563"/>
    </source>
</evidence>
<gene>
    <name evidence="4" type="ORF">Cch01nite_41160</name>
</gene>
<dbReference type="GO" id="GO:0003841">
    <property type="term" value="F:1-acylglycerol-3-phosphate O-acyltransferase activity"/>
    <property type="evidence" value="ECO:0007669"/>
    <property type="project" value="TreeGrafter"/>
</dbReference>
<comment type="caution">
    <text evidence="4">The sequence shown here is derived from an EMBL/GenBank/DDBJ whole genome shotgun (WGS) entry which is preliminary data.</text>
</comment>
<organism evidence="4 5">
    <name type="scientific">Cellulomonas chitinilytica</name>
    <dbReference type="NCBI Taxonomy" id="398759"/>
    <lineage>
        <taxon>Bacteria</taxon>
        <taxon>Bacillati</taxon>
        <taxon>Actinomycetota</taxon>
        <taxon>Actinomycetes</taxon>
        <taxon>Micrococcales</taxon>
        <taxon>Cellulomonadaceae</taxon>
        <taxon>Cellulomonas</taxon>
    </lineage>
</organism>
<dbReference type="SMART" id="SM00563">
    <property type="entry name" value="PlsC"/>
    <property type="match status" value="1"/>
</dbReference>
<dbReference type="EMBL" id="BONK01000018">
    <property type="protein sequence ID" value="GIG23392.1"/>
    <property type="molecule type" value="Genomic_DNA"/>
</dbReference>
<dbReference type="Proteomes" id="UP000632740">
    <property type="component" value="Unassembled WGS sequence"/>
</dbReference>
<sequence>MTSSEPHVPSARGPRWSRWIGRFLARVVWSTDVVGAHHVPADGPVLLAANHTGIVDGPILHGVAPRPSHVLVKEEMFVGPVGWVLRAAGQIPVDREGGRSALVAALGVLRRGGLVGVFPEGNRGRGDATSARAGVTWLALNGHAPVVPVAVLGTRRTGESVNHVPGLRRRLHVEFGEPLVLERAPGTSGRAALVEANEAIRVALADLVDRAAARTGLALPTDDPNRERTR</sequence>
<feature type="domain" description="Phospholipid/glycerol acyltransferase" evidence="3">
    <location>
        <begin position="45"/>
        <end position="154"/>
    </location>
</feature>
<keyword evidence="5" id="KW-1185">Reference proteome</keyword>